<evidence type="ECO:0000256" key="2">
    <source>
        <dbReference type="ARBA" id="ARBA00011955"/>
    </source>
</evidence>
<feature type="binding site" evidence="12">
    <location>
        <position position="287"/>
    </location>
    <ligand>
        <name>Mg(2+)</name>
        <dbReference type="ChEBI" id="CHEBI:18420"/>
    </ligand>
</feature>
<evidence type="ECO:0000313" key="14">
    <source>
        <dbReference type="EMBL" id="MBL6902734.1"/>
    </source>
</evidence>
<evidence type="ECO:0000256" key="10">
    <source>
        <dbReference type="ARBA" id="ARBA00048540"/>
    </source>
</evidence>
<feature type="binding site" evidence="12">
    <location>
        <position position="283"/>
    </location>
    <ligand>
        <name>Mg(2+)</name>
        <dbReference type="ChEBI" id="CHEBI:18420"/>
    </ligand>
</feature>
<keyword evidence="8 11" id="KW-0460">Magnesium</keyword>
<evidence type="ECO:0000256" key="5">
    <source>
        <dbReference type="ARBA" id="ARBA00022679"/>
    </source>
</evidence>
<dbReference type="EC" id="2.7.1.180" evidence="2 11"/>
<dbReference type="GO" id="GO:0046872">
    <property type="term" value="F:metal ion binding"/>
    <property type="evidence" value="ECO:0007669"/>
    <property type="project" value="UniProtKB-UniRule"/>
</dbReference>
<dbReference type="Pfam" id="PF02424">
    <property type="entry name" value="ApbE"/>
    <property type="match status" value="1"/>
</dbReference>
<dbReference type="PANTHER" id="PTHR30040:SF2">
    <property type="entry name" value="FAD:PROTEIN FMN TRANSFERASE"/>
    <property type="match status" value="1"/>
</dbReference>
<comment type="caution">
    <text evidence="14">The sequence shown here is derived from an EMBL/GenBank/DDBJ whole genome shotgun (WGS) entry which is preliminary data.</text>
</comment>
<comment type="similarity">
    <text evidence="1 11">Belongs to the ApbE family.</text>
</comment>
<comment type="catalytic activity">
    <reaction evidence="10 11">
        <text>L-threonyl-[protein] + FAD = FMN-L-threonyl-[protein] + AMP + H(+)</text>
        <dbReference type="Rhea" id="RHEA:36847"/>
        <dbReference type="Rhea" id="RHEA-COMP:11060"/>
        <dbReference type="Rhea" id="RHEA-COMP:11061"/>
        <dbReference type="ChEBI" id="CHEBI:15378"/>
        <dbReference type="ChEBI" id="CHEBI:30013"/>
        <dbReference type="ChEBI" id="CHEBI:57692"/>
        <dbReference type="ChEBI" id="CHEBI:74257"/>
        <dbReference type="ChEBI" id="CHEBI:456215"/>
        <dbReference type="EC" id="2.7.1.180"/>
    </reaction>
</comment>
<evidence type="ECO:0000256" key="13">
    <source>
        <dbReference type="SAM" id="Phobius"/>
    </source>
</evidence>
<evidence type="ECO:0000256" key="3">
    <source>
        <dbReference type="ARBA" id="ARBA00016337"/>
    </source>
</evidence>
<evidence type="ECO:0000256" key="6">
    <source>
        <dbReference type="ARBA" id="ARBA00022723"/>
    </source>
</evidence>
<dbReference type="EMBL" id="JADHSG010000001">
    <property type="protein sequence ID" value="MBL6902734.1"/>
    <property type="molecule type" value="Genomic_DNA"/>
</dbReference>
<keyword evidence="13" id="KW-0812">Transmembrane</keyword>
<comment type="cofactor">
    <cofactor evidence="12">
        <name>Mg(2+)</name>
        <dbReference type="ChEBI" id="CHEBI:18420"/>
    </cofactor>
    <cofactor evidence="12">
        <name>Mn(2+)</name>
        <dbReference type="ChEBI" id="CHEBI:29035"/>
    </cofactor>
    <text evidence="12">Magnesium. Can also use manganese.</text>
</comment>
<dbReference type="InterPro" id="IPR003374">
    <property type="entry name" value="ApbE-like_sf"/>
</dbReference>
<gene>
    <name evidence="14" type="ORF">ISR29_00850</name>
</gene>
<dbReference type="AlphaFoldDB" id="A0A937JF26"/>
<feature type="transmembrane region" description="Helical" evidence="13">
    <location>
        <begin position="6"/>
        <end position="24"/>
    </location>
</feature>
<evidence type="ECO:0000256" key="11">
    <source>
        <dbReference type="PIRNR" id="PIRNR006268"/>
    </source>
</evidence>
<evidence type="ECO:0000313" key="15">
    <source>
        <dbReference type="Proteomes" id="UP000705230"/>
    </source>
</evidence>
<feature type="binding site" evidence="12">
    <location>
        <position position="166"/>
    </location>
    <ligand>
        <name>Mg(2+)</name>
        <dbReference type="ChEBI" id="CHEBI:18420"/>
    </ligand>
</feature>
<evidence type="ECO:0000256" key="4">
    <source>
        <dbReference type="ARBA" id="ARBA00022630"/>
    </source>
</evidence>
<dbReference type="PANTHER" id="PTHR30040">
    <property type="entry name" value="THIAMINE BIOSYNTHESIS LIPOPROTEIN APBE"/>
    <property type="match status" value="1"/>
</dbReference>
<evidence type="ECO:0000256" key="12">
    <source>
        <dbReference type="PIRSR" id="PIRSR006268-2"/>
    </source>
</evidence>
<evidence type="ECO:0000256" key="7">
    <source>
        <dbReference type="ARBA" id="ARBA00022827"/>
    </source>
</evidence>
<keyword evidence="4 11" id="KW-0285">Flavoprotein</keyword>
<keyword evidence="6 11" id="KW-0479">Metal-binding</keyword>
<evidence type="ECO:0000256" key="9">
    <source>
        <dbReference type="ARBA" id="ARBA00031306"/>
    </source>
</evidence>
<keyword evidence="5 11" id="KW-0808">Transferase</keyword>
<evidence type="ECO:0000256" key="8">
    <source>
        <dbReference type="ARBA" id="ARBA00022842"/>
    </source>
</evidence>
<dbReference type="InterPro" id="IPR024932">
    <property type="entry name" value="ApbE"/>
</dbReference>
<protein>
    <recommendedName>
        <fullName evidence="3 11">FAD:protein FMN transferase</fullName>
        <ecNumber evidence="2 11">2.7.1.180</ecNumber>
    </recommendedName>
    <alternativeName>
        <fullName evidence="9 11">Flavin transferase</fullName>
    </alternativeName>
</protein>
<dbReference type="PIRSF" id="PIRSF006268">
    <property type="entry name" value="ApbE"/>
    <property type="match status" value="1"/>
</dbReference>
<dbReference type="Gene3D" id="3.10.520.10">
    <property type="entry name" value="ApbE-like domains"/>
    <property type="match status" value="1"/>
</dbReference>
<dbReference type="SUPFAM" id="SSF143631">
    <property type="entry name" value="ApbE-like"/>
    <property type="match status" value="1"/>
</dbReference>
<organism evidence="14 15">
    <name type="scientific">SAR86 cluster bacterium</name>
    <dbReference type="NCBI Taxonomy" id="2030880"/>
    <lineage>
        <taxon>Bacteria</taxon>
        <taxon>Pseudomonadati</taxon>
        <taxon>Pseudomonadota</taxon>
        <taxon>Gammaproteobacteria</taxon>
        <taxon>SAR86 cluster</taxon>
    </lineage>
</organism>
<proteinExistence type="inferred from homology"/>
<keyword evidence="13" id="KW-1133">Transmembrane helix</keyword>
<keyword evidence="7 11" id="KW-0274">FAD</keyword>
<dbReference type="Proteomes" id="UP000705230">
    <property type="component" value="Unassembled WGS sequence"/>
</dbReference>
<name>A0A937JF26_9GAMM</name>
<reference evidence="14" key="1">
    <citation type="submission" date="2020-10" db="EMBL/GenBank/DDBJ databases">
        <title>Microbiome of the Black Sea water column analyzed by genome centric metagenomics.</title>
        <authorList>
            <person name="Cabello-Yeves P.J."/>
            <person name="Callieri C."/>
            <person name="Picazo A."/>
            <person name="Mehrshad M."/>
            <person name="Haro-Moreno J.M."/>
            <person name="Roda-Garcia J."/>
            <person name="Dzembekova N."/>
            <person name="Slabakova V."/>
            <person name="Slabakova N."/>
            <person name="Moncheva S."/>
            <person name="Rodriguez-Valera F."/>
        </authorList>
    </citation>
    <scope>NUCLEOTIDE SEQUENCE</scope>
    <source>
        <strain evidence="14">BS30m-G43</strain>
    </source>
</reference>
<sequence>MINRQFISKVFAFFIGIGCVYIAYEFNSKSNTILRGSIYGTAWTINSSDYISDYHQVNINKILTSIDYMASNYKDDSEVSILNKNSLNEYLNISNDLNKLITTAEEISLKTNGSYDITMGKISASKGFSPNFGIDVFDDTDIFSKKYEIQNNQIIRYQDFWFDMSSIAKGFAVQELHDYLVLNNLTNHLIDIGGEVIINGTNGSNPWVVGIQDPRNQSEKPIFLVSNDKSNFLAIATSGEYRNIRYDGDDLITHTFNPFTKKSISGNLESITIVSQNSATLADAYATAVNVMGFEKGIEFVNSSDIAALFIVSDEGELKLIKSQKWYDLGL</sequence>
<keyword evidence="13" id="KW-0472">Membrane</keyword>
<dbReference type="GO" id="GO:0016740">
    <property type="term" value="F:transferase activity"/>
    <property type="evidence" value="ECO:0007669"/>
    <property type="project" value="UniProtKB-UniRule"/>
</dbReference>
<accession>A0A937JF26</accession>
<evidence type="ECO:0000256" key="1">
    <source>
        <dbReference type="ARBA" id="ARBA00008282"/>
    </source>
</evidence>